<sequence>MTPLNVLVLLFAVAIGFLGGAMPGISGAMLVIILLPITYGMAPTPVFLLLTGIYGASVFSGMISAILFRTPGTPEAIATVFDGYPMAQKGEAGRALGIAIICSVIGGIFGTLVLIFLTPVLADFAIQFSSQEYFALGVLGLTVVASLSGGDLTRGVIGVLFGLFIATIGIDVLSGATRFTFGSAELMSGVGFIPILIGLFGVSEVFRRSREKPDLIDEIQKVKTKILDLPILKRVAGTVARSSIIGVFVGILPGVGATTAALLSYSEAVRWSKTPEKFGTGIPEGIAAPETANNAAAMGALVPLLSLGIPGSATTAVILGAFILHGMQPGPMMFMQEMDLVYTIFAGLLVVNILILLLAKPFISLFSKTVKVPYTILGPYIIILCLIGTYAVRNSIFDVWVMLLFGIVGYYFENIRFPIATIILGIVLGPMVEEEFRRSLQISGGDLTTFFARPISGTLLALAILALFFPLLQSFFKKIRNKQVTDLK</sequence>
<feature type="transmembrane region" description="Helical" evidence="1">
    <location>
        <begin position="243"/>
        <end position="265"/>
    </location>
</feature>
<feature type="transmembrane region" description="Helical" evidence="1">
    <location>
        <begin position="7"/>
        <end position="35"/>
    </location>
</feature>
<dbReference type="EMBL" id="FUYJ01000003">
    <property type="protein sequence ID" value="SKA97979.1"/>
    <property type="molecule type" value="Genomic_DNA"/>
</dbReference>
<feature type="transmembrane region" description="Helical" evidence="1">
    <location>
        <begin position="339"/>
        <end position="359"/>
    </location>
</feature>
<feature type="transmembrane region" description="Helical" evidence="1">
    <location>
        <begin position="133"/>
        <end position="149"/>
    </location>
</feature>
<feature type="transmembrane region" description="Helical" evidence="1">
    <location>
        <begin position="95"/>
        <end position="121"/>
    </location>
</feature>
<organism evidence="3 4">
    <name type="scientific">Sporosarcina newyorkensis</name>
    <dbReference type="NCBI Taxonomy" id="759851"/>
    <lineage>
        <taxon>Bacteria</taxon>
        <taxon>Bacillati</taxon>
        <taxon>Bacillota</taxon>
        <taxon>Bacilli</taxon>
        <taxon>Bacillales</taxon>
        <taxon>Caryophanaceae</taxon>
        <taxon>Sporosarcina</taxon>
    </lineage>
</organism>
<keyword evidence="4" id="KW-1185">Reference proteome</keyword>
<evidence type="ECO:0000313" key="4">
    <source>
        <dbReference type="Proteomes" id="UP000190042"/>
    </source>
</evidence>
<feature type="transmembrane region" description="Helical" evidence="1">
    <location>
        <begin position="450"/>
        <end position="472"/>
    </location>
</feature>
<feature type="transmembrane region" description="Helical" evidence="1">
    <location>
        <begin position="47"/>
        <end position="68"/>
    </location>
</feature>
<keyword evidence="1" id="KW-0812">Transmembrane</keyword>
<evidence type="ECO:0000259" key="2">
    <source>
        <dbReference type="Pfam" id="PF01970"/>
    </source>
</evidence>
<evidence type="ECO:0000313" key="3">
    <source>
        <dbReference type="EMBL" id="SKA97979.1"/>
    </source>
</evidence>
<dbReference type="AlphaFoldDB" id="A0A1T4Y867"/>
<keyword evidence="1" id="KW-1133">Transmembrane helix</keyword>
<evidence type="ECO:0000256" key="1">
    <source>
        <dbReference type="SAM" id="Phobius"/>
    </source>
</evidence>
<reference evidence="4" key="1">
    <citation type="submission" date="2017-02" db="EMBL/GenBank/DDBJ databases">
        <authorList>
            <person name="Varghese N."/>
            <person name="Submissions S."/>
        </authorList>
    </citation>
    <scope>NUCLEOTIDE SEQUENCE [LARGE SCALE GENOMIC DNA]</scope>
    <source>
        <strain evidence="4">DSM 23966</strain>
    </source>
</reference>
<accession>A0A1T4Y867</accession>
<feature type="transmembrane region" description="Helical" evidence="1">
    <location>
        <begin position="186"/>
        <end position="206"/>
    </location>
</feature>
<name>A0A1T4Y867_9BACL</name>
<feature type="domain" description="DUF112" evidence="2">
    <location>
        <begin position="7"/>
        <end position="424"/>
    </location>
</feature>
<protein>
    <submittedName>
        <fullName evidence="3">Putative tricarboxylic transport membrane protein</fullName>
    </submittedName>
</protein>
<dbReference type="PANTHER" id="PTHR35342">
    <property type="entry name" value="TRICARBOXYLIC TRANSPORT PROTEIN"/>
    <property type="match status" value="1"/>
</dbReference>
<feature type="transmembrane region" description="Helical" evidence="1">
    <location>
        <begin position="371"/>
        <end position="392"/>
    </location>
</feature>
<feature type="transmembrane region" description="Helical" evidence="1">
    <location>
        <begin position="307"/>
        <end position="327"/>
    </location>
</feature>
<dbReference type="InterPro" id="IPR002823">
    <property type="entry name" value="DUF112_TM"/>
</dbReference>
<gene>
    <name evidence="3" type="ORF">SAMN04244570_1980</name>
</gene>
<dbReference type="Proteomes" id="UP000190042">
    <property type="component" value="Unassembled WGS sequence"/>
</dbReference>
<proteinExistence type="predicted"/>
<keyword evidence="1" id="KW-0472">Membrane</keyword>
<dbReference type="PANTHER" id="PTHR35342:SF5">
    <property type="entry name" value="TRICARBOXYLIC TRANSPORT PROTEIN"/>
    <property type="match status" value="1"/>
</dbReference>
<dbReference type="Pfam" id="PF01970">
    <property type="entry name" value="TctA"/>
    <property type="match status" value="1"/>
</dbReference>
<feature type="transmembrane region" description="Helical" evidence="1">
    <location>
        <begin position="399"/>
        <end position="430"/>
    </location>
</feature>
<feature type="transmembrane region" description="Helical" evidence="1">
    <location>
        <begin position="156"/>
        <end position="174"/>
    </location>
</feature>